<dbReference type="EMBL" id="MOMC01000126">
    <property type="protein sequence ID" value="ONH22012.1"/>
    <property type="molecule type" value="Genomic_DNA"/>
</dbReference>
<dbReference type="PIRSF" id="PIRSF009414">
    <property type="entry name" value="LuxC"/>
    <property type="match status" value="1"/>
</dbReference>
<sequence length="489" mass="54036">MTITDSTAAAAVSPGLAPSEPAKPKKLKVPHVIRGRVVWGEDVEYLSRDFGVPFVTPRINFNELITPRTEQGPAFDVPLTDIIDYLVEVAERLELERNPYLQESLELTAQVSQMPRRMLVNTFRRPGQFLTRQAIEFRLEKTFRDPRVLDGWAEHTDPHGRTTRIRAFPPRLVHMLAGNSPSGAMTSIADAALVKAINVFKLPSADPFTAVAVLRTMADVDPEHPVLRSMSAVYWRGGDARIENVLYRAQYFDKIIGWGGGAAINNIIKYTGPGFHLVAFDPKVSMAIVGREALASEETMRAVAELAAADATVFNQDACLAARHIAVECDPDDDEELERLDRFCALLRERLNVDREFASAVGPATPSDIREAVEGMRFLEPDYRIWGEYDGSGLVVRSPEPVDFHPTNKTVNVIPVASLTEATHFANVATQTVGVYPPARKAEIRDLLATAGVQRVVRLGSAMTGTMGNPHDGMYPLHRFVNWVADDDA</sequence>
<dbReference type="InterPro" id="IPR008670">
    <property type="entry name" value="CoA_reduct_LuxC"/>
</dbReference>
<keyword evidence="2" id="KW-0560">Oxidoreductase</keyword>
<keyword evidence="1 2" id="KW-0521">NADP</keyword>
<dbReference type="GO" id="GO:0050062">
    <property type="term" value="F:long-chain-fatty-acyl-CoA reductase activity"/>
    <property type="evidence" value="ECO:0007669"/>
    <property type="project" value="UniProtKB-EC"/>
</dbReference>
<comment type="similarity">
    <text evidence="2">Belongs to the LuxC family.</text>
</comment>
<evidence type="ECO:0000313" key="5">
    <source>
        <dbReference type="Proteomes" id="UP000188929"/>
    </source>
</evidence>
<dbReference type="RefSeq" id="WP_076822877.1">
    <property type="nucleotide sequence ID" value="NZ_MOMC01000126.1"/>
</dbReference>
<reference evidence="5" key="1">
    <citation type="submission" date="2016-10" db="EMBL/GenBank/DDBJ databases">
        <title>Frankia sp. NRRL B-16386 Genome sequencing.</title>
        <authorList>
            <person name="Ghodhbane-Gtari F."/>
            <person name="Swanson E."/>
            <person name="Gueddou A."/>
            <person name="Hezbri K."/>
            <person name="Ktari K."/>
            <person name="Nouioui I."/>
            <person name="Morris K."/>
            <person name="Simpson S."/>
            <person name="Abebe-Akele F."/>
            <person name="Thomas K."/>
            <person name="Gtari M."/>
            <person name="Tisa L.S."/>
        </authorList>
    </citation>
    <scope>NUCLEOTIDE SEQUENCE [LARGE SCALE GENOMIC DNA]</scope>
    <source>
        <strain evidence="5">NRRL B-16386</strain>
    </source>
</reference>
<dbReference type="Pfam" id="PF05893">
    <property type="entry name" value="LuxC"/>
    <property type="match status" value="1"/>
</dbReference>
<comment type="caution">
    <text evidence="4">The sequence shown here is derived from an EMBL/GenBank/DDBJ whole genome shotgun (WGS) entry which is preliminary data.</text>
</comment>
<dbReference type="GO" id="GO:0008218">
    <property type="term" value="P:bioluminescence"/>
    <property type="evidence" value="ECO:0007669"/>
    <property type="project" value="InterPro"/>
</dbReference>
<comment type="catalytic activity">
    <reaction evidence="2">
        <text>a long-chain fatty aldehyde + NADP(+) + CoA = a long-chain fatty acyl-CoA + NADPH + H(+)</text>
        <dbReference type="Rhea" id="RHEA:15437"/>
        <dbReference type="ChEBI" id="CHEBI:15378"/>
        <dbReference type="ChEBI" id="CHEBI:17176"/>
        <dbReference type="ChEBI" id="CHEBI:57287"/>
        <dbReference type="ChEBI" id="CHEBI:57783"/>
        <dbReference type="ChEBI" id="CHEBI:58349"/>
        <dbReference type="ChEBI" id="CHEBI:83139"/>
        <dbReference type="EC" id="1.2.1.50"/>
    </reaction>
</comment>
<accession>A0A1V2HZ44</accession>
<feature type="region of interest" description="Disordered" evidence="3">
    <location>
        <begin position="1"/>
        <end position="24"/>
    </location>
</feature>
<evidence type="ECO:0000256" key="1">
    <source>
        <dbReference type="ARBA" id="ARBA00022857"/>
    </source>
</evidence>
<dbReference type="SUPFAM" id="SSF53720">
    <property type="entry name" value="ALDH-like"/>
    <property type="match status" value="1"/>
</dbReference>
<evidence type="ECO:0000256" key="3">
    <source>
        <dbReference type="SAM" id="MobiDB-lite"/>
    </source>
</evidence>
<dbReference type="CDD" id="cd07080">
    <property type="entry name" value="ALDH_Acyl-CoA-Red_LuxC"/>
    <property type="match status" value="1"/>
</dbReference>
<dbReference type="Proteomes" id="UP000188929">
    <property type="component" value="Unassembled WGS sequence"/>
</dbReference>
<dbReference type="EC" id="1.2.1.50" evidence="2"/>
<protein>
    <recommendedName>
        <fullName evidence="2">Acyl-CoA reductase</fullName>
        <ecNumber evidence="2">1.2.1.50</ecNumber>
    </recommendedName>
</protein>
<proteinExistence type="inferred from homology"/>
<name>A0A1V2HZ44_9ACTN</name>
<organism evidence="4 5">
    <name type="scientific">Pseudofrankia asymbiotica</name>
    <dbReference type="NCBI Taxonomy" id="1834516"/>
    <lineage>
        <taxon>Bacteria</taxon>
        <taxon>Bacillati</taxon>
        <taxon>Actinomycetota</taxon>
        <taxon>Actinomycetes</taxon>
        <taxon>Frankiales</taxon>
        <taxon>Frankiaceae</taxon>
        <taxon>Pseudofrankia</taxon>
    </lineage>
</organism>
<dbReference type="AlphaFoldDB" id="A0A1V2HZ44"/>
<gene>
    <name evidence="4" type="ORF">BL253_37035</name>
</gene>
<evidence type="ECO:0000256" key="2">
    <source>
        <dbReference type="PIRNR" id="PIRNR009414"/>
    </source>
</evidence>
<evidence type="ECO:0000313" key="4">
    <source>
        <dbReference type="EMBL" id="ONH22012.1"/>
    </source>
</evidence>
<dbReference type="OrthoDB" id="580775at2"/>
<dbReference type="InterPro" id="IPR016161">
    <property type="entry name" value="Ald_DH/histidinol_DH"/>
</dbReference>
<dbReference type="STRING" id="1834516.BL253_37035"/>
<keyword evidence="5" id="KW-1185">Reference proteome</keyword>
<dbReference type="GO" id="GO:0003995">
    <property type="term" value="F:acyl-CoA dehydrogenase activity"/>
    <property type="evidence" value="ECO:0007669"/>
    <property type="project" value="InterPro"/>
</dbReference>